<dbReference type="PANTHER" id="PTHR32444">
    <property type="entry name" value="BULB-TYPE LECTIN DOMAIN-CONTAINING PROTEIN"/>
    <property type="match status" value="1"/>
</dbReference>
<feature type="chain" id="PRO_5035775922" description="non-specific serine/threonine protein kinase" evidence="6">
    <location>
        <begin position="23"/>
        <end position="122"/>
    </location>
</feature>
<dbReference type="GO" id="GO:0016020">
    <property type="term" value="C:membrane"/>
    <property type="evidence" value="ECO:0007669"/>
    <property type="project" value="UniProtKB-SubCell"/>
</dbReference>
<comment type="catalytic activity">
    <reaction evidence="4">
        <text>L-threonyl-[protein] + ATP = O-phospho-L-threonyl-[protein] + ADP + H(+)</text>
        <dbReference type="Rhea" id="RHEA:46608"/>
        <dbReference type="Rhea" id="RHEA-COMP:11060"/>
        <dbReference type="Rhea" id="RHEA-COMP:11605"/>
        <dbReference type="ChEBI" id="CHEBI:15378"/>
        <dbReference type="ChEBI" id="CHEBI:30013"/>
        <dbReference type="ChEBI" id="CHEBI:30616"/>
        <dbReference type="ChEBI" id="CHEBI:61977"/>
        <dbReference type="ChEBI" id="CHEBI:456216"/>
        <dbReference type="EC" id="2.7.11.1"/>
    </reaction>
</comment>
<organism evidence="8 9">
    <name type="scientific">Triticum urartu</name>
    <name type="common">Red wild einkorn</name>
    <name type="synonym">Crithodium urartu</name>
    <dbReference type="NCBI Taxonomy" id="4572"/>
    <lineage>
        <taxon>Eukaryota</taxon>
        <taxon>Viridiplantae</taxon>
        <taxon>Streptophyta</taxon>
        <taxon>Embryophyta</taxon>
        <taxon>Tracheophyta</taxon>
        <taxon>Spermatophyta</taxon>
        <taxon>Magnoliopsida</taxon>
        <taxon>Liliopsida</taxon>
        <taxon>Poales</taxon>
        <taxon>Poaceae</taxon>
        <taxon>BOP clade</taxon>
        <taxon>Pooideae</taxon>
        <taxon>Triticodae</taxon>
        <taxon>Triticeae</taxon>
        <taxon>Triticinae</taxon>
        <taxon>Triticum</taxon>
    </lineage>
</organism>
<feature type="domain" description="Bulb-type lectin" evidence="7">
    <location>
        <begin position="22"/>
        <end position="122"/>
    </location>
</feature>
<dbReference type="Proteomes" id="UP000015106">
    <property type="component" value="Chromosome 7"/>
</dbReference>
<evidence type="ECO:0000256" key="1">
    <source>
        <dbReference type="ARBA" id="ARBA00004479"/>
    </source>
</evidence>
<dbReference type="GO" id="GO:0004674">
    <property type="term" value="F:protein serine/threonine kinase activity"/>
    <property type="evidence" value="ECO:0007669"/>
    <property type="project" value="UniProtKB-EC"/>
</dbReference>
<accession>A0A8R7R5K2</accession>
<evidence type="ECO:0000256" key="4">
    <source>
        <dbReference type="ARBA" id="ARBA00047899"/>
    </source>
</evidence>
<dbReference type="GO" id="GO:0051707">
    <property type="term" value="P:response to other organism"/>
    <property type="evidence" value="ECO:0007669"/>
    <property type="project" value="UniProtKB-ARBA"/>
</dbReference>
<evidence type="ECO:0000256" key="5">
    <source>
        <dbReference type="ARBA" id="ARBA00048679"/>
    </source>
</evidence>
<keyword evidence="3" id="KW-0675">Receptor</keyword>
<comment type="subcellular location">
    <subcellularLocation>
        <location evidence="1">Membrane</location>
        <topology evidence="1">Single-pass type I membrane protein</topology>
    </subcellularLocation>
</comment>
<evidence type="ECO:0000259" key="7">
    <source>
        <dbReference type="PROSITE" id="PS50927"/>
    </source>
</evidence>
<evidence type="ECO:0000256" key="6">
    <source>
        <dbReference type="SAM" id="SignalP"/>
    </source>
</evidence>
<dbReference type="AlphaFoldDB" id="A0A8R7R5K2"/>
<evidence type="ECO:0000256" key="2">
    <source>
        <dbReference type="ARBA" id="ARBA00012513"/>
    </source>
</evidence>
<comment type="catalytic activity">
    <reaction evidence="5">
        <text>L-seryl-[protein] + ATP = O-phospho-L-seryl-[protein] + ADP + H(+)</text>
        <dbReference type="Rhea" id="RHEA:17989"/>
        <dbReference type="Rhea" id="RHEA-COMP:9863"/>
        <dbReference type="Rhea" id="RHEA-COMP:11604"/>
        <dbReference type="ChEBI" id="CHEBI:15378"/>
        <dbReference type="ChEBI" id="CHEBI:29999"/>
        <dbReference type="ChEBI" id="CHEBI:30616"/>
        <dbReference type="ChEBI" id="CHEBI:83421"/>
        <dbReference type="ChEBI" id="CHEBI:456216"/>
        <dbReference type="EC" id="2.7.11.1"/>
    </reaction>
</comment>
<dbReference type="EnsemblPlants" id="TuG1812G0700004917.01.T01">
    <property type="protein sequence ID" value="TuG1812G0700004917.01.T01.cds448446"/>
    <property type="gene ID" value="TuG1812G0700004917.01"/>
</dbReference>
<dbReference type="Gramene" id="TuG1812G0700004917.01.T01">
    <property type="protein sequence ID" value="TuG1812G0700004917.01.T01.cds448446"/>
    <property type="gene ID" value="TuG1812G0700004917.01"/>
</dbReference>
<evidence type="ECO:0000256" key="3">
    <source>
        <dbReference type="ARBA" id="ARBA00023170"/>
    </source>
</evidence>
<dbReference type="PANTHER" id="PTHR32444:SF183">
    <property type="entry name" value="APPLE DOMAIN-CONTAINING PROTEIN"/>
    <property type="match status" value="1"/>
</dbReference>
<protein>
    <recommendedName>
        <fullName evidence="2">non-specific serine/threonine protein kinase</fullName>
        <ecNumber evidence="2">2.7.11.1</ecNumber>
    </recommendedName>
</protein>
<keyword evidence="6" id="KW-0732">Signal</keyword>
<sequence length="122" mass="12702">MSLVTATFIALALCFAPAPGAAATLSARRPLRGNDTLVSAQGKFELGLFSPAGSSDGRLYLGIWYKNIPVQTVVWVANRVTPLSTVVSAELRVSPDDGNLELVGPTNASASPVVVWSSNLSS</sequence>
<name>A0A8R7R5K2_TRIUA</name>
<dbReference type="EC" id="2.7.11.1" evidence="2"/>
<dbReference type="SUPFAM" id="SSF51110">
    <property type="entry name" value="alpha-D-mannose-specific plant lectins"/>
    <property type="match status" value="1"/>
</dbReference>
<dbReference type="PROSITE" id="PS50927">
    <property type="entry name" value="BULB_LECTIN"/>
    <property type="match status" value="1"/>
</dbReference>
<dbReference type="Gene3D" id="2.90.10.10">
    <property type="entry name" value="Bulb-type lectin domain"/>
    <property type="match status" value="1"/>
</dbReference>
<dbReference type="SMART" id="SM00108">
    <property type="entry name" value="B_lectin"/>
    <property type="match status" value="1"/>
</dbReference>
<feature type="signal peptide" evidence="6">
    <location>
        <begin position="1"/>
        <end position="22"/>
    </location>
</feature>
<reference evidence="8" key="3">
    <citation type="submission" date="2022-06" db="UniProtKB">
        <authorList>
            <consortium name="EnsemblPlants"/>
        </authorList>
    </citation>
    <scope>IDENTIFICATION</scope>
</reference>
<reference evidence="8" key="2">
    <citation type="submission" date="2018-03" db="EMBL/GenBank/DDBJ databases">
        <title>The Triticum urartu genome reveals the dynamic nature of wheat genome evolution.</title>
        <authorList>
            <person name="Ling H."/>
            <person name="Ma B."/>
            <person name="Shi X."/>
            <person name="Liu H."/>
            <person name="Dong L."/>
            <person name="Sun H."/>
            <person name="Cao Y."/>
            <person name="Gao Q."/>
            <person name="Zheng S."/>
            <person name="Li Y."/>
            <person name="Yu Y."/>
            <person name="Du H."/>
            <person name="Qi M."/>
            <person name="Li Y."/>
            <person name="Yu H."/>
            <person name="Cui Y."/>
            <person name="Wang N."/>
            <person name="Chen C."/>
            <person name="Wu H."/>
            <person name="Zhao Y."/>
            <person name="Zhang J."/>
            <person name="Li Y."/>
            <person name="Zhou W."/>
            <person name="Zhang B."/>
            <person name="Hu W."/>
            <person name="Eijk M."/>
            <person name="Tang J."/>
            <person name="Witsenboer H."/>
            <person name="Zhao S."/>
            <person name="Li Z."/>
            <person name="Zhang A."/>
            <person name="Wang D."/>
            <person name="Liang C."/>
        </authorList>
    </citation>
    <scope>NUCLEOTIDE SEQUENCE [LARGE SCALE GENOMIC DNA]</scope>
    <source>
        <strain evidence="8">cv. G1812</strain>
    </source>
</reference>
<dbReference type="InterPro" id="IPR001480">
    <property type="entry name" value="Bulb-type_lectin_dom"/>
</dbReference>
<proteinExistence type="predicted"/>
<keyword evidence="9" id="KW-1185">Reference proteome</keyword>
<evidence type="ECO:0000313" key="8">
    <source>
        <dbReference type="EnsemblPlants" id="TuG1812G0700004917.01.T01.cds448446"/>
    </source>
</evidence>
<dbReference type="InterPro" id="IPR036426">
    <property type="entry name" value="Bulb-type_lectin_dom_sf"/>
</dbReference>
<reference evidence="9" key="1">
    <citation type="journal article" date="2013" name="Nature">
        <title>Draft genome of the wheat A-genome progenitor Triticum urartu.</title>
        <authorList>
            <person name="Ling H.Q."/>
            <person name="Zhao S."/>
            <person name="Liu D."/>
            <person name="Wang J."/>
            <person name="Sun H."/>
            <person name="Zhang C."/>
            <person name="Fan H."/>
            <person name="Li D."/>
            <person name="Dong L."/>
            <person name="Tao Y."/>
            <person name="Gao C."/>
            <person name="Wu H."/>
            <person name="Li Y."/>
            <person name="Cui Y."/>
            <person name="Guo X."/>
            <person name="Zheng S."/>
            <person name="Wang B."/>
            <person name="Yu K."/>
            <person name="Liang Q."/>
            <person name="Yang W."/>
            <person name="Lou X."/>
            <person name="Chen J."/>
            <person name="Feng M."/>
            <person name="Jian J."/>
            <person name="Zhang X."/>
            <person name="Luo G."/>
            <person name="Jiang Y."/>
            <person name="Liu J."/>
            <person name="Wang Z."/>
            <person name="Sha Y."/>
            <person name="Zhang B."/>
            <person name="Wu H."/>
            <person name="Tang D."/>
            <person name="Shen Q."/>
            <person name="Xue P."/>
            <person name="Zou S."/>
            <person name="Wang X."/>
            <person name="Liu X."/>
            <person name="Wang F."/>
            <person name="Yang Y."/>
            <person name="An X."/>
            <person name="Dong Z."/>
            <person name="Zhang K."/>
            <person name="Zhang X."/>
            <person name="Luo M.C."/>
            <person name="Dvorak J."/>
            <person name="Tong Y."/>
            <person name="Wang J."/>
            <person name="Yang H."/>
            <person name="Li Z."/>
            <person name="Wang D."/>
            <person name="Zhang A."/>
            <person name="Wang J."/>
        </authorList>
    </citation>
    <scope>NUCLEOTIDE SEQUENCE</scope>
    <source>
        <strain evidence="9">cv. G1812</strain>
    </source>
</reference>
<evidence type="ECO:0000313" key="9">
    <source>
        <dbReference type="Proteomes" id="UP000015106"/>
    </source>
</evidence>